<dbReference type="GO" id="GO:1902903">
    <property type="term" value="P:regulation of supramolecular fiber organization"/>
    <property type="evidence" value="ECO:0007669"/>
    <property type="project" value="UniProtKB-ARBA"/>
</dbReference>
<feature type="domain" description="TOG" evidence="7">
    <location>
        <begin position="1"/>
        <end position="231"/>
    </location>
</feature>
<feature type="compositionally biased region" description="Polar residues" evidence="6">
    <location>
        <begin position="261"/>
        <end position="281"/>
    </location>
</feature>
<dbReference type="GO" id="GO:0040001">
    <property type="term" value="P:establishment of mitotic spindle localization"/>
    <property type="evidence" value="ECO:0007669"/>
    <property type="project" value="TreeGrafter"/>
</dbReference>
<feature type="region of interest" description="Disordered" evidence="6">
    <location>
        <begin position="243"/>
        <end position="281"/>
    </location>
</feature>
<feature type="region of interest" description="Disordered" evidence="6">
    <location>
        <begin position="546"/>
        <end position="578"/>
    </location>
</feature>
<keyword evidence="4" id="KW-0206">Cytoskeleton</keyword>
<gene>
    <name evidence="8" type="ORF">g.35605</name>
</gene>
<evidence type="ECO:0000313" key="8">
    <source>
        <dbReference type="EMBL" id="JAS15808.1"/>
    </source>
</evidence>
<comment type="subcellular location">
    <subcellularLocation>
        <location evidence="1">Cytoplasm</location>
        <location evidence="1">Cytoskeleton</location>
    </subcellularLocation>
</comment>
<dbReference type="InterPro" id="IPR021133">
    <property type="entry name" value="HEAT_type_2"/>
</dbReference>
<evidence type="ECO:0000256" key="3">
    <source>
        <dbReference type="ARBA" id="ARBA00022737"/>
    </source>
</evidence>
<dbReference type="InterPro" id="IPR016024">
    <property type="entry name" value="ARM-type_fold"/>
</dbReference>
<dbReference type="PANTHER" id="PTHR21567:SF9">
    <property type="entry name" value="CLIP-ASSOCIATING PROTEIN"/>
    <property type="match status" value="1"/>
</dbReference>
<protein>
    <recommendedName>
        <fullName evidence="7">TOG domain-containing protein</fullName>
    </recommendedName>
</protein>
<dbReference type="GO" id="GO:0090307">
    <property type="term" value="P:mitotic spindle assembly"/>
    <property type="evidence" value="ECO:0007669"/>
    <property type="project" value="TreeGrafter"/>
</dbReference>
<feature type="region of interest" description="Disordered" evidence="6">
    <location>
        <begin position="711"/>
        <end position="730"/>
    </location>
</feature>
<sequence length="1192" mass="132258">MSNTKMDEFSALLQVQDIKKKITVGTDILNYIANNENSIECSDIGIFIDNIVPWIQHSNYRVSQNGLEILIQLVKRLGPDFRVYVPTLLGSVIDRLGDGKENVREKCKCLLTVMLQFDTLGPVQMFEKLVPGFSHKNSKVREEMMLFFNVVVNMFGVENLAIGRCIIPHLMKNLSDSHVDVRDLAIYTLVELYKLVGDKLVTDIQKNYKLPPNKMTTLISKFNEVKAEGKVLIVPGAAYYNDEDEPDRSIPKPRKTEKRNVSASTTPQQQKPPIAAQVSSVAGSSIAPSKVYGRRNTTVATTAGGVDEESFLSAFEDVPSVPMISHKELESVIKKVKEEISSSSEHWEKKVNGLKKIRAVLLGGAISFDDIHTHIRTLDIPMEAALKDLRSTVVREACITVAFLSRELQNKFDNSAEFLFPALVNLIPNSARVMSTSGLTSIKFILTHTHYSRLIPLIVNNLNSKSRDIRKASCEFLDLILRTWSTHPLERHGALLQEAVKKGLADPEPAARTNSRKAFWGFKRHFPDQAEAILKSLEGRIKQQLLAEAPDSAQSTSTQSATVARTTRQDTTTRRIVPVQAVRSNSAIDLQAAQRARARAQYSALARQKVGASGSMPRTKKIVMPSPLPLAAAAPPSPDRPGRPRSRSSGVSQSQPGSRSGSPSSRVNYAIYNVGPELSYGPRSTTFKPFCRSTGTSRETSPNRFSAVQGFGSKLRSRPSGLHDRPPIHSSRPVMAQKILQQSREAESALADALSCDPTEGIETHKVSPKRGSFKSYDEHSDDSETSSICSERSDSMRRPSDSISWSGSQQRLYRDLWEPKTISEIILNCESTHWSDRKEGLVGLQMYFQSGNVLTAQQLKRTTENFTKMFMDSHTKVFSLFLDTLNELILTHRADLNSWLYVLLTRLLNKLGGDLLGSIQTKIHKSLEVVRESFPCEQQMLSVLRFLVDATQTPNARVKTAALNYVTKLAPMTDPQLAFPVSSPGNTKDIPTAAITKMIGWTMGDSIKQGTELRRAAQEAILALFNLNTPQVTMRFSLLPREYQEAAATLIHGRVRRSSIGGGVTTTMRCSPPATPGTQSPPRQRPRFSLQHDAENLNPEEVYKSLRKTTAEIQNYSFESGRGKLTQQITTSQDSGISQTSPVGLEEQMDSLNLRTCLLSEMPEIPELMETFSSSSFATQTASSRTSVNQT</sequence>
<dbReference type="GO" id="GO:0072686">
    <property type="term" value="C:mitotic spindle"/>
    <property type="evidence" value="ECO:0007669"/>
    <property type="project" value="TreeGrafter"/>
</dbReference>
<evidence type="ECO:0000256" key="2">
    <source>
        <dbReference type="ARBA" id="ARBA00022490"/>
    </source>
</evidence>
<evidence type="ECO:0000256" key="1">
    <source>
        <dbReference type="ARBA" id="ARBA00004245"/>
    </source>
</evidence>
<feature type="compositionally biased region" description="Low complexity" evidence="6">
    <location>
        <begin position="552"/>
        <end position="566"/>
    </location>
</feature>
<dbReference type="EMBL" id="GEDC01021490">
    <property type="protein sequence ID" value="JAS15808.1"/>
    <property type="molecule type" value="Transcribed_RNA"/>
</dbReference>
<dbReference type="Pfam" id="PF12348">
    <property type="entry name" value="CLASP_N"/>
    <property type="match status" value="1"/>
</dbReference>
<feature type="domain" description="TOG" evidence="7">
    <location>
        <begin position="805"/>
        <end position="1069"/>
    </location>
</feature>
<dbReference type="GO" id="GO:0005881">
    <property type="term" value="C:cytoplasmic microtubule"/>
    <property type="evidence" value="ECO:0007669"/>
    <property type="project" value="TreeGrafter"/>
</dbReference>
<keyword evidence="2" id="KW-0963">Cytoplasm</keyword>
<dbReference type="SMART" id="SM01349">
    <property type="entry name" value="TOG"/>
    <property type="match status" value="3"/>
</dbReference>
<reference evidence="8" key="1">
    <citation type="submission" date="2015-12" db="EMBL/GenBank/DDBJ databases">
        <title>De novo transcriptome assembly of four potential Pierce s Disease insect vectors from Arizona vineyards.</title>
        <authorList>
            <person name="Tassone E.E."/>
        </authorList>
    </citation>
    <scope>NUCLEOTIDE SEQUENCE</scope>
</reference>
<dbReference type="PROSITE" id="PS50077">
    <property type="entry name" value="HEAT_REPEAT"/>
    <property type="match status" value="1"/>
</dbReference>
<accession>A0A1B6CQX0</accession>
<evidence type="ECO:0000256" key="4">
    <source>
        <dbReference type="ARBA" id="ARBA00023212"/>
    </source>
</evidence>
<name>A0A1B6CQX0_9HEMI</name>
<dbReference type="SUPFAM" id="SSF48371">
    <property type="entry name" value="ARM repeat"/>
    <property type="match status" value="1"/>
</dbReference>
<keyword evidence="3" id="KW-0677">Repeat</keyword>
<evidence type="ECO:0000256" key="6">
    <source>
        <dbReference type="SAM" id="MobiDB-lite"/>
    </source>
</evidence>
<dbReference type="InterPro" id="IPR024395">
    <property type="entry name" value="CLASP_N_dom"/>
</dbReference>
<feature type="non-terminal residue" evidence="8">
    <location>
        <position position="1192"/>
    </location>
</feature>
<evidence type="ECO:0000259" key="7">
    <source>
        <dbReference type="SMART" id="SM01349"/>
    </source>
</evidence>
<evidence type="ECO:0000256" key="5">
    <source>
        <dbReference type="PROSITE-ProRule" id="PRU00103"/>
    </source>
</evidence>
<dbReference type="GO" id="GO:0005876">
    <property type="term" value="C:spindle microtubule"/>
    <property type="evidence" value="ECO:0007669"/>
    <property type="project" value="TreeGrafter"/>
</dbReference>
<dbReference type="Gene3D" id="1.25.10.10">
    <property type="entry name" value="Leucine-rich Repeat Variant"/>
    <property type="match status" value="3"/>
</dbReference>
<dbReference type="InterPro" id="IPR048491">
    <property type="entry name" value="XMAP215_CLASP_TOG"/>
</dbReference>
<feature type="domain" description="TOG" evidence="7">
    <location>
        <begin position="323"/>
        <end position="558"/>
    </location>
</feature>
<dbReference type="GO" id="GO:0000776">
    <property type="term" value="C:kinetochore"/>
    <property type="evidence" value="ECO:0007669"/>
    <property type="project" value="TreeGrafter"/>
</dbReference>
<dbReference type="InterPro" id="IPR011989">
    <property type="entry name" value="ARM-like"/>
</dbReference>
<dbReference type="GO" id="GO:0008017">
    <property type="term" value="F:microtubule binding"/>
    <property type="evidence" value="ECO:0007669"/>
    <property type="project" value="TreeGrafter"/>
</dbReference>
<dbReference type="PANTHER" id="PTHR21567">
    <property type="entry name" value="CLASP"/>
    <property type="match status" value="1"/>
</dbReference>
<proteinExistence type="predicted"/>
<dbReference type="AlphaFoldDB" id="A0A1B6CQX0"/>
<feature type="region of interest" description="Disordered" evidence="6">
    <location>
        <begin position="749"/>
        <end position="805"/>
    </location>
</feature>
<organism evidence="8">
    <name type="scientific">Clastoptera arizonana</name>
    <name type="common">Arizona spittle bug</name>
    <dbReference type="NCBI Taxonomy" id="38151"/>
    <lineage>
        <taxon>Eukaryota</taxon>
        <taxon>Metazoa</taxon>
        <taxon>Ecdysozoa</taxon>
        <taxon>Arthropoda</taxon>
        <taxon>Hexapoda</taxon>
        <taxon>Insecta</taxon>
        <taxon>Pterygota</taxon>
        <taxon>Neoptera</taxon>
        <taxon>Paraneoptera</taxon>
        <taxon>Hemiptera</taxon>
        <taxon>Auchenorrhyncha</taxon>
        <taxon>Cercopoidea</taxon>
        <taxon>Clastopteridae</taxon>
        <taxon>Clastoptera</taxon>
    </lineage>
</organism>
<dbReference type="GO" id="GO:0031110">
    <property type="term" value="P:regulation of microtubule polymerization or depolymerization"/>
    <property type="evidence" value="ECO:0007669"/>
    <property type="project" value="UniProtKB-ARBA"/>
</dbReference>
<feature type="region of interest" description="Disordered" evidence="6">
    <location>
        <begin position="1062"/>
        <end position="1087"/>
    </location>
</feature>
<dbReference type="GO" id="GO:0045180">
    <property type="term" value="C:basal cortex"/>
    <property type="evidence" value="ECO:0007669"/>
    <property type="project" value="TreeGrafter"/>
</dbReference>
<dbReference type="InterPro" id="IPR034085">
    <property type="entry name" value="TOG"/>
</dbReference>
<feature type="compositionally biased region" description="Basic and acidic residues" evidence="6">
    <location>
        <begin position="792"/>
        <end position="801"/>
    </location>
</feature>
<dbReference type="GO" id="GO:0005815">
    <property type="term" value="C:microtubule organizing center"/>
    <property type="evidence" value="ECO:0007669"/>
    <property type="project" value="TreeGrafter"/>
</dbReference>
<feature type="region of interest" description="Disordered" evidence="6">
    <location>
        <begin position="628"/>
        <end position="667"/>
    </location>
</feature>
<dbReference type="Pfam" id="PF21041">
    <property type="entry name" value="XMAP215_CLASP_TOG"/>
    <property type="match status" value="1"/>
</dbReference>
<feature type="compositionally biased region" description="Low complexity" evidence="6">
    <location>
        <begin position="647"/>
        <end position="667"/>
    </location>
</feature>
<feature type="repeat" description="HEAT" evidence="5">
    <location>
        <begin position="166"/>
        <end position="203"/>
    </location>
</feature>